<dbReference type="Proteomes" id="UP001057452">
    <property type="component" value="Chromosome 17"/>
</dbReference>
<comment type="caution">
    <text evidence="1">The sequence shown here is derived from an EMBL/GenBank/DDBJ whole genome shotgun (WGS) entry which is preliminary data.</text>
</comment>
<proteinExistence type="predicted"/>
<dbReference type="EMBL" id="CM043801">
    <property type="protein sequence ID" value="KAI4809841.1"/>
    <property type="molecule type" value="Genomic_DNA"/>
</dbReference>
<feature type="non-terminal residue" evidence="1">
    <location>
        <position position="98"/>
    </location>
</feature>
<gene>
    <name evidence="1" type="ORF">KUCAC02_018701</name>
</gene>
<accession>A0ACB9WAU3</accession>
<evidence type="ECO:0000313" key="2">
    <source>
        <dbReference type="Proteomes" id="UP001057452"/>
    </source>
</evidence>
<keyword evidence="2" id="KW-1185">Reference proteome</keyword>
<organism evidence="1 2">
    <name type="scientific">Chaenocephalus aceratus</name>
    <name type="common">Blackfin icefish</name>
    <name type="synonym">Chaenichthys aceratus</name>
    <dbReference type="NCBI Taxonomy" id="36190"/>
    <lineage>
        <taxon>Eukaryota</taxon>
        <taxon>Metazoa</taxon>
        <taxon>Chordata</taxon>
        <taxon>Craniata</taxon>
        <taxon>Vertebrata</taxon>
        <taxon>Euteleostomi</taxon>
        <taxon>Actinopterygii</taxon>
        <taxon>Neopterygii</taxon>
        <taxon>Teleostei</taxon>
        <taxon>Neoteleostei</taxon>
        <taxon>Acanthomorphata</taxon>
        <taxon>Eupercaria</taxon>
        <taxon>Perciformes</taxon>
        <taxon>Notothenioidei</taxon>
        <taxon>Channichthyidae</taxon>
        <taxon>Chaenocephalus</taxon>
    </lineage>
</organism>
<feature type="non-terminal residue" evidence="1">
    <location>
        <position position="1"/>
    </location>
</feature>
<reference evidence="1" key="1">
    <citation type="submission" date="2022-05" db="EMBL/GenBank/DDBJ databases">
        <title>Chromosome-level genome of Chaenocephalus aceratus.</title>
        <authorList>
            <person name="Park H."/>
        </authorList>
    </citation>
    <scope>NUCLEOTIDE SEQUENCE</scope>
    <source>
        <strain evidence="1">KU_202001</strain>
    </source>
</reference>
<evidence type="ECO:0000313" key="1">
    <source>
        <dbReference type="EMBL" id="KAI4809841.1"/>
    </source>
</evidence>
<name>A0ACB9WAU3_CHAAC</name>
<sequence length="98" mass="10299">CTAGGSMSSRAFITSEQRGALGFLPLARSTALSPTGGTAAPYVADDCNSVAGSRHYSSPDAFVRVLVAVLSDKHLAQRPGQHDVFRRVPSDPSSSERH</sequence>
<protein>
    <submittedName>
        <fullName evidence="1">Uncharacterized protein</fullName>
    </submittedName>
</protein>